<comment type="caution">
    <text evidence="8">The sequence shown here is derived from an EMBL/GenBank/DDBJ whole genome shotgun (WGS) entry which is preliminary data.</text>
</comment>
<evidence type="ECO:0000256" key="4">
    <source>
        <dbReference type="ARBA" id="ARBA00022989"/>
    </source>
</evidence>
<evidence type="ECO:0000313" key="8">
    <source>
        <dbReference type="EMBL" id="MCF4123406.1"/>
    </source>
</evidence>
<evidence type="ECO:0000256" key="6">
    <source>
        <dbReference type="SAM" id="Phobius"/>
    </source>
</evidence>
<dbReference type="Pfam" id="PF07690">
    <property type="entry name" value="MFS_1"/>
    <property type="match status" value="1"/>
</dbReference>
<dbReference type="InterPro" id="IPR036259">
    <property type="entry name" value="MFS_trans_sf"/>
</dbReference>
<feature type="domain" description="Major facilitator superfamily (MFS) profile" evidence="7">
    <location>
        <begin position="23"/>
        <end position="396"/>
    </location>
</feature>
<feature type="transmembrane region" description="Helical" evidence="6">
    <location>
        <begin position="62"/>
        <end position="81"/>
    </location>
</feature>
<evidence type="ECO:0000256" key="1">
    <source>
        <dbReference type="ARBA" id="ARBA00004651"/>
    </source>
</evidence>
<dbReference type="GO" id="GO:0022857">
    <property type="term" value="F:transmembrane transporter activity"/>
    <property type="evidence" value="ECO:0007669"/>
    <property type="project" value="InterPro"/>
</dbReference>
<dbReference type="InterPro" id="IPR050189">
    <property type="entry name" value="MFS_Efflux_Transporters"/>
</dbReference>
<dbReference type="AlphaFoldDB" id="A0AA41U943"/>
<evidence type="ECO:0000313" key="9">
    <source>
        <dbReference type="Proteomes" id="UP001165405"/>
    </source>
</evidence>
<feature type="transmembrane region" description="Helical" evidence="6">
    <location>
        <begin position="345"/>
        <end position="366"/>
    </location>
</feature>
<keyword evidence="2" id="KW-1003">Cell membrane</keyword>
<organism evidence="8 9">
    <name type="scientific">Antribacter soli</name>
    <dbReference type="NCBI Taxonomy" id="2910976"/>
    <lineage>
        <taxon>Bacteria</taxon>
        <taxon>Bacillati</taxon>
        <taxon>Actinomycetota</taxon>
        <taxon>Actinomycetes</taxon>
        <taxon>Micrococcales</taxon>
        <taxon>Promicromonosporaceae</taxon>
        <taxon>Antribacter</taxon>
    </lineage>
</organism>
<feature type="transmembrane region" description="Helical" evidence="6">
    <location>
        <begin position="309"/>
        <end position="333"/>
    </location>
</feature>
<dbReference type="InterPro" id="IPR020846">
    <property type="entry name" value="MFS_dom"/>
</dbReference>
<keyword evidence="9" id="KW-1185">Reference proteome</keyword>
<evidence type="ECO:0000256" key="3">
    <source>
        <dbReference type="ARBA" id="ARBA00022692"/>
    </source>
</evidence>
<feature type="transmembrane region" description="Helical" evidence="6">
    <location>
        <begin position="177"/>
        <end position="198"/>
    </location>
</feature>
<accession>A0AA41U943</accession>
<dbReference type="PROSITE" id="PS50850">
    <property type="entry name" value="MFS"/>
    <property type="match status" value="1"/>
</dbReference>
<comment type="subcellular location">
    <subcellularLocation>
        <location evidence="1">Cell membrane</location>
        <topology evidence="1">Multi-pass membrane protein</topology>
    </subcellularLocation>
</comment>
<dbReference type="PANTHER" id="PTHR43124:SF5">
    <property type="entry name" value="PURINE RIBONUCLEOSIDE EFFLUX PUMP NEPI"/>
    <property type="match status" value="1"/>
</dbReference>
<dbReference type="SUPFAM" id="SSF103473">
    <property type="entry name" value="MFS general substrate transporter"/>
    <property type="match status" value="1"/>
</dbReference>
<gene>
    <name evidence="8" type="ORF">L1785_20780</name>
</gene>
<feature type="transmembrane region" description="Helical" evidence="6">
    <location>
        <begin position="219"/>
        <end position="241"/>
    </location>
</feature>
<dbReference type="CDD" id="cd17324">
    <property type="entry name" value="MFS_NepI_like"/>
    <property type="match status" value="1"/>
</dbReference>
<evidence type="ECO:0000256" key="2">
    <source>
        <dbReference type="ARBA" id="ARBA00022475"/>
    </source>
</evidence>
<evidence type="ECO:0000259" key="7">
    <source>
        <dbReference type="PROSITE" id="PS50850"/>
    </source>
</evidence>
<sequence>MSVTTPSATATPIEQSRTAGLWPVVTLGLGIFTLVASEFLPASLLSPIAVELGITPGMAGQLVTATAVAGMVAGPGLVAILPPVDRRWVMAGLTALSVASNLLVAVAPSLGLMLVGRALLGVALSGFWALSLAVVAQLVPAAHLGRAMTVVNTGVSLATVAAVPLGTYIGEQIGWRATFWGVAAAGVVTLVLQVVSLPKIGASERSGLRPLVETLSRRVVATGFAALALLVTAHFAAFTYVRPLLDRVDGLGAAGLAGLLAAFGAAAFAGNLAVGATVDRYLRTVLVVVPIMIAGATSVLAVAGEASVLVVAVAVTAWGLGFGGVPTMVQTWLGRVAPDRLESAGGLTVAVFQISIALGAAAGGILNDVLDVRVAFLAAGVTAAVGALGFSRVRTR</sequence>
<feature type="transmembrane region" description="Helical" evidence="6">
    <location>
        <begin position="372"/>
        <end position="390"/>
    </location>
</feature>
<feature type="transmembrane region" description="Helical" evidence="6">
    <location>
        <begin position="253"/>
        <end position="274"/>
    </location>
</feature>
<keyword evidence="3 6" id="KW-0812">Transmembrane</keyword>
<feature type="transmembrane region" description="Helical" evidence="6">
    <location>
        <begin position="88"/>
        <end position="108"/>
    </location>
</feature>
<protein>
    <submittedName>
        <fullName evidence="8">MFS transporter</fullName>
    </submittedName>
</protein>
<keyword evidence="5 6" id="KW-0472">Membrane</keyword>
<feature type="transmembrane region" description="Helical" evidence="6">
    <location>
        <begin position="21"/>
        <end position="42"/>
    </location>
</feature>
<evidence type="ECO:0000256" key="5">
    <source>
        <dbReference type="ARBA" id="ARBA00023136"/>
    </source>
</evidence>
<proteinExistence type="predicted"/>
<name>A0AA41U943_9MICO</name>
<feature type="transmembrane region" description="Helical" evidence="6">
    <location>
        <begin position="147"/>
        <end position="165"/>
    </location>
</feature>
<feature type="transmembrane region" description="Helical" evidence="6">
    <location>
        <begin position="114"/>
        <end position="135"/>
    </location>
</feature>
<dbReference type="InterPro" id="IPR011701">
    <property type="entry name" value="MFS"/>
</dbReference>
<dbReference type="Gene3D" id="1.20.1250.20">
    <property type="entry name" value="MFS general substrate transporter like domains"/>
    <property type="match status" value="1"/>
</dbReference>
<feature type="transmembrane region" description="Helical" evidence="6">
    <location>
        <begin position="281"/>
        <end position="303"/>
    </location>
</feature>
<dbReference type="Proteomes" id="UP001165405">
    <property type="component" value="Unassembled WGS sequence"/>
</dbReference>
<dbReference type="GO" id="GO:0005886">
    <property type="term" value="C:plasma membrane"/>
    <property type="evidence" value="ECO:0007669"/>
    <property type="project" value="UniProtKB-SubCell"/>
</dbReference>
<keyword evidence="4 6" id="KW-1133">Transmembrane helix</keyword>
<dbReference type="RefSeq" id="WP_236091218.1">
    <property type="nucleotide sequence ID" value="NZ_JAKGSG010000059.1"/>
</dbReference>
<dbReference type="PANTHER" id="PTHR43124">
    <property type="entry name" value="PURINE EFFLUX PUMP PBUE"/>
    <property type="match status" value="1"/>
</dbReference>
<reference evidence="8" key="1">
    <citation type="submission" date="2022-01" db="EMBL/GenBank/DDBJ databases">
        <title>Antribacter sp. nov., isolated from Guizhou of China.</title>
        <authorList>
            <person name="Chengliang C."/>
            <person name="Ya Z."/>
        </authorList>
    </citation>
    <scope>NUCLEOTIDE SEQUENCE</scope>
    <source>
        <strain evidence="8">KLBMP 9083</strain>
    </source>
</reference>
<dbReference type="EMBL" id="JAKGSG010000059">
    <property type="protein sequence ID" value="MCF4123406.1"/>
    <property type="molecule type" value="Genomic_DNA"/>
</dbReference>